<organism evidence="1 2">
    <name type="scientific">Stylosanthes scabra</name>
    <dbReference type="NCBI Taxonomy" id="79078"/>
    <lineage>
        <taxon>Eukaryota</taxon>
        <taxon>Viridiplantae</taxon>
        <taxon>Streptophyta</taxon>
        <taxon>Embryophyta</taxon>
        <taxon>Tracheophyta</taxon>
        <taxon>Spermatophyta</taxon>
        <taxon>Magnoliopsida</taxon>
        <taxon>eudicotyledons</taxon>
        <taxon>Gunneridae</taxon>
        <taxon>Pentapetalae</taxon>
        <taxon>rosids</taxon>
        <taxon>fabids</taxon>
        <taxon>Fabales</taxon>
        <taxon>Fabaceae</taxon>
        <taxon>Papilionoideae</taxon>
        <taxon>50 kb inversion clade</taxon>
        <taxon>dalbergioids sensu lato</taxon>
        <taxon>Dalbergieae</taxon>
        <taxon>Pterocarpus clade</taxon>
        <taxon>Stylosanthes</taxon>
    </lineage>
</organism>
<feature type="non-terminal residue" evidence="1">
    <location>
        <position position="64"/>
    </location>
</feature>
<dbReference type="Proteomes" id="UP001341840">
    <property type="component" value="Unassembled WGS sequence"/>
</dbReference>
<reference evidence="1 2" key="1">
    <citation type="journal article" date="2023" name="Plants (Basel)">
        <title>Bridging the Gap: Combining Genomics and Transcriptomics Approaches to Understand Stylosanthes scabra, an Orphan Legume from the Brazilian Caatinga.</title>
        <authorList>
            <person name="Ferreira-Neto J.R.C."/>
            <person name="da Silva M.D."/>
            <person name="Binneck E."/>
            <person name="de Melo N.F."/>
            <person name="da Silva R.H."/>
            <person name="de Melo A.L.T.M."/>
            <person name="Pandolfi V."/>
            <person name="Bustamante F.O."/>
            <person name="Brasileiro-Vidal A.C."/>
            <person name="Benko-Iseppon A.M."/>
        </authorList>
    </citation>
    <scope>NUCLEOTIDE SEQUENCE [LARGE SCALE GENOMIC DNA]</scope>
    <source>
        <tissue evidence="1">Leaves</tissue>
    </source>
</reference>
<evidence type="ECO:0000313" key="1">
    <source>
        <dbReference type="EMBL" id="MED6197714.1"/>
    </source>
</evidence>
<dbReference type="EMBL" id="JASCZI010211956">
    <property type="protein sequence ID" value="MED6197714.1"/>
    <property type="molecule type" value="Genomic_DNA"/>
</dbReference>
<gene>
    <name evidence="1" type="ORF">PIB30_059256</name>
</gene>
<comment type="caution">
    <text evidence="1">The sequence shown here is derived from an EMBL/GenBank/DDBJ whole genome shotgun (WGS) entry which is preliminary data.</text>
</comment>
<proteinExistence type="predicted"/>
<accession>A0ABU6XK06</accession>
<protein>
    <submittedName>
        <fullName evidence="1">Uncharacterized protein</fullName>
    </submittedName>
</protein>
<sequence length="64" mass="6885">MGYNPTLIPSDFAWENPTVREQIRCRQNVTVGVENPTVNPTVKSLAGIQKMAAVIASSLASKLA</sequence>
<keyword evidence="2" id="KW-1185">Reference proteome</keyword>
<name>A0ABU6XK06_9FABA</name>
<evidence type="ECO:0000313" key="2">
    <source>
        <dbReference type="Proteomes" id="UP001341840"/>
    </source>
</evidence>